<dbReference type="EMBL" id="HBUF01617814">
    <property type="protein sequence ID" value="CAG6780297.1"/>
    <property type="molecule type" value="Transcribed_RNA"/>
</dbReference>
<proteinExistence type="predicted"/>
<feature type="chain" id="PRO_5036262716" evidence="2">
    <location>
        <begin position="25"/>
        <end position="373"/>
    </location>
</feature>
<keyword evidence="2" id="KW-0732">Signal</keyword>
<protein>
    <submittedName>
        <fullName evidence="3">Uncharacterized protein</fullName>
    </submittedName>
</protein>
<accession>A0A8D8Z7V2</accession>
<feature type="region of interest" description="Disordered" evidence="1">
    <location>
        <begin position="40"/>
        <end position="59"/>
    </location>
</feature>
<feature type="compositionally biased region" description="Polar residues" evidence="1">
    <location>
        <begin position="40"/>
        <end position="58"/>
    </location>
</feature>
<sequence length="373" mass="42377">MAFHFLSVILVATSICATKVQVQGTNNTKTLQANNRTALQSSNNNSTARQSSNKWHATTNRDLKTFDDKNNTAFQDTNSTFKTWKGTANSDSKTWRDTTNRDSKTWQDATIDSLETFDCTNSTDLNNSTNSTRINPGCLGDDNTEDVVVVFGTPQNETEDIMKTVEEIGHKVGIQNPLKDVLKAERSPVPELEPDPIVIHLHNATIKDNWTDAYAGKQFQQADEWWHHLPKHVWVLNNETKPLSEVEKLNATAKEQQDPVEEKLKQTGKEKELKSKAKKEEKLKSTTKEKEHKSKTKEEKKLKPTGKEKDKPLDKKEKLKAATKEKELQSKEKDLKSKEKEQKLKAKEEKLNAKEAIKKELKSHTSTDTPKSR</sequence>
<organism evidence="3">
    <name type="scientific">Cacopsylla melanoneura</name>
    <dbReference type="NCBI Taxonomy" id="428564"/>
    <lineage>
        <taxon>Eukaryota</taxon>
        <taxon>Metazoa</taxon>
        <taxon>Ecdysozoa</taxon>
        <taxon>Arthropoda</taxon>
        <taxon>Hexapoda</taxon>
        <taxon>Insecta</taxon>
        <taxon>Pterygota</taxon>
        <taxon>Neoptera</taxon>
        <taxon>Paraneoptera</taxon>
        <taxon>Hemiptera</taxon>
        <taxon>Sternorrhyncha</taxon>
        <taxon>Psylloidea</taxon>
        <taxon>Psyllidae</taxon>
        <taxon>Psyllinae</taxon>
        <taxon>Cacopsylla</taxon>
    </lineage>
</organism>
<evidence type="ECO:0000256" key="2">
    <source>
        <dbReference type="SAM" id="SignalP"/>
    </source>
</evidence>
<name>A0A8D8Z7V2_9HEMI</name>
<evidence type="ECO:0000313" key="3">
    <source>
        <dbReference type="EMBL" id="CAG6742683.1"/>
    </source>
</evidence>
<feature type="compositionally biased region" description="Basic and acidic residues" evidence="1">
    <location>
        <begin position="255"/>
        <end position="373"/>
    </location>
</feature>
<dbReference type="AlphaFoldDB" id="A0A8D8Z7V2"/>
<dbReference type="EMBL" id="HBUF01246286">
    <property type="protein sequence ID" value="CAG6678550.1"/>
    <property type="molecule type" value="Transcribed_RNA"/>
</dbReference>
<dbReference type="EMBL" id="HBUF01083963">
    <property type="protein sequence ID" value="CAG6633808.1"/>
    <property type="molecule type" value="Transcribed_RNA"/>
</dbReference>
<dbReference type="EMBL" id="HBUF01438339">
    <property type="protein sequence ID" value="CAG6742683.1"/>
    <property type="molecule type" value="Transcribed_RNA"/>
</dbReference>
<evidence type="ECO:0000256" key="1">
    <source>
        <dbReference type="SAM" id="MobiDB-lite"/>
    </source>
</evidence>
<reference evidence="3" key="1">
    <citation type="submission" date="2021-05" db="EMBL/GenBank/DDBJ databases">
        <authorList>
            <person name="Alioto T."/>
            <person name="Alioto T."/>
            <person name="Gomez Garrido J."/>
        </authorList>
    </citation>
    <scope>NUCLEOTIDE SEQUENCE</scope>
</reference>
<feature type="region of interest" description="Disordered" evidence="1">
    <location>
        <begin position="251"/>
        <end position="373"/>
    </location>
</feature>
<feature type="signal peptide" evidence="2">
    <location>
        <begin position="1"/>
        <end position="24"/>
    </location>
</feature>